<dbReference type="GO" id="GO:0008168">
    <property type="term" value="F:methyltransferase activity"/>
    <property type="evidence" value="ECO:0000318"/>
    <property type="project" value="GO_Central"/>
</dbReference>
<gene>
    <name evidence="4" type="primary">LOC118404249</name>
    <name evidence="2" type="ORF">BRAFLDRAFT_98019</name>
</gene>
<dbReference type="InParanoid" id="C3YMM3"/>
<reference evidence="2" key="1">
    <citation type="journal article" date="2008" name="Nature">
        <title>The amphioxus genome and the evolution of the chordate karyotype.</title>
        <authorList>
            <consortium name="US DOE Joint Genome Institute (JGI-PGF)"/>
            <person name="Putnam N.H."/>
            <person name="Butts T."/>
            <person name="Ferrier D.E.K."/>
            <person name="Furlong R.F."/>
            <person name="Hellsten U."/>
            <person name="Kawashima T."/>
            <person name="Robinson-Rechavi M."/>
            <person name="Shoguchi E."/>
            <person name="Terry A."/>
            <person name="Yu J.-K."/>
            <person name="Benito-Gutierrez E.L."/>
            <person name="Dubchak I."/>
            <person name="Garcia-Fernandez J."/>
            <person name="Gibson-Brown J.J."/>
            <person name="Grigoriev I.V."/>
            <person name="Horton A.C."/>
            <person name="de Jong P.J."/>
            <person name="Jurka J."/>
            <person name="Kapitonov V.V."/>
            <person name="Kohara Y."/>
            <person name="Kuroki Y."/>
            <person name="Lindquist E."/>
            <person name="Lucas S."/>
            <person name="Osoegawa K."/>
            <person name="Pennacchio L.A."/>
            <person name="Salamov A.A."/>
            <person name="Satou Y."/>
            <person name="Sauka-Spengler T."/>
            <person name="Schmutz J."/>
            <person name="Shin-I T."/>
            <person name="Toyoda A."/>
            <person name="Bronner-Fraser M."/>
            <person name="Fujiyama A."/>
            <person name="Holland L.Z."/>
            <person name="Holland P.W.H."/>
            <person name="Satoh N."/>
            <person name="Rokhsar D.S."/>
        </authorList>
    </citation>
    <scope>NUCLEOTIDE SEQUENCE [LARGE SCALE GENOMIC DNA]</scope>
    <source>
        <strain evidence="2">S238N-H82</strain>
        <tissue evidence="2">Testes</tissue>
    </source>
</reference>
<organism>
    <name type="scientific">Branchiostoma floridae</name>
    <name type="common">Florida lancelet</name>
    <name type="synonym">Amphioxus</name>
    <dbReference type="NCBI Taxonomy" id="7739"/>
    <lineage>
        <taxon>Eukaryota</taxon>
        <taxon>Metazoa</taxon>
        <taxon>Chordata</taxon>
        <taxon>Cephalochordata</taxon>
        <taxon>Leptocardii</taxon>
        <taxon>Amphioxiformes</taxon>
        <taxon>Branchiostomatidae</taxon>
        <taxon>Branchiostoma</taxon>
    </lineage>
</organism>
<dbReference type="RefSeq" id="XP_035659187.1">
    <property type="nucleotide sequence ID" value="XM_035803294.1"/>
</dbReference>
<dbReference type="OrthoDB" id="10016089at2759"/>
<accession>C3YMM3</accession>
<dbReference type="EMBL" id="GG666531">
    <property type="protein sequence ID" value="EEN58364.1"/>
    <property type="molecule type" value="Genomic_DNA"/>
</dbReference>
<proteinExistence type="predicted"/>
<dbReference type="InterPro" id="IPR041698">
    <property type="entry name" value="Methyltransf_25"/>
</dbReference>
<dbReference type="Gene3D" id="3.40.50.150">
    <property type="entry name" value="Vaccinia Virus protein VP39"/>
    <property type="match status" value="1"/>
</dbReference>
<protein>
    <submittedName>
        <fullName evidence="4">Juvenile hormone acid O-methyltransferase-like</fullName>
    </submittedName>
</protein>
<dbReference type="PANTHER" id="PTHR43464:SF23">
    <property type="entry name" value="JUVENILE HORMONE ACID O-METHYLTRANSFERASE"/>
    <property type="match status" value="1"/>
</dbReference>
<evidence type="ECO:0000313" key="2">
    <source>
        <dbReference type="EMBL" id="EEN58364.1"/>
    </source>
</evidence>
<dbReference type="PANTHER" id="PTHR43464">
    <property type="entry name" value="METHYLTRANSFERASE"/>
    <property type="match status" value="1"/>
</dbReference>
<reference evidence="3" key="2">
    <citation type="journal article" date="2020" name="Nat. Ecol. Evol.">
        <title>Deeply conserved synteny resolves early events in vertebrate evolution.</title>
        <authorList>
            <person name="Simakov O."/>
            <person name="Marletaz F."/>
            <person name="Yue J.X."/>
            <person name="O'Connell B."/>
            <person name="Jenkins J."/>
            <person name="Brandt A."/>
            <person name="Calef R."/>
            <person name="Tung C.H."/>
            <person name="Huang T.K."/>
            <person name="Schmutz J."/>
            <person name="Satoh N."/>
            <person name="Yu J.K."/>
            <person name="Putnam N.H."/>
            <person name="Green R.E."/>
            <person name="Rokhsar D.S."/>
        </authorList>
    </citation>
    <scope>NUCLEOTIDE SEQUENCE [LARGE SCALE GENOMIC DNA]</scope>
    <source>
        <strain evidence="3">S238N-H82</strain>
    </source>
</reference>
<dbReference type="InterPro" id="IPR029063">
    <property type="entry name" value="SAM-dependent_MTases_sf"/>
</dbReference>
<name>C3YMM3_BRAFL</name>
<evidence type="ECO:0000259" key="1">
    <source>
        <dbReference type="Pfam" id="PF13649"/>
    </source>
</evidence>
<dbReference type="OMA" id="MKFVFYV"/>
<dbReference type="STRING" id="7739.C3YMM3"/>
<sequence length="264" mass="30212">MNATKAEHYSQNSSIQHSVGVAVLKQYMEWEEGDTVLDAGCGTGEICKFISQQPGVASVLGFDVSPDFVSYASQHNSAANILYHVADISDASTIKPEWQGSFSKVISFFVLHWVKDKTAALKALHSCLKPGGEVLLILGTDENKSIQTKLKMTEHHKWKPYFHDFLPNLFPWPSSDLSNQHSGLLEECGFEVLFYHRKEHQILFESREKMRETFRAVYPHLRYIPQDKHEEFLHDVEKMARETLLITGDYKITEESRVVRARKL</sequence>
<dbReference type="Proteomes" id="UP000001554">
    <property type="component" value="Chromosome 17"/>
</dbReference>
<evidence type="ECO:0000313" key="3">
    <source>
        <dbReference type="Proteomes" id="UP000001554"/>
    </source>
</evidence>
<dbReference type="Pfam" id="PF13649">
    <property type="entry name" value="Methyltransf_25"/>
    <property type="match status" value="1"/>
</dbReference>
<dbReference type="SUPFAM" id="SSF53335">
    <property type="entry name" value="S-adenosyl-L-methionine-dependent methyltransferases"/>
    <property type="match status" value="1"/>
</dbReference>
<evidence type="ECO:0000313" key="4">
    <source>
        <dbReference type="RefSeq" id="XP_035659187.1"/>
    </source>
</evidence>
<dbReference type="eggNOG" id="ENOG502S1MZ">
    <property type="taxonomic scope" value="Eukaryota"/>
</dbReference>
<dbReference type="KEGG" id="bfo:118404249"/>
<dbReference type="AlphaFoldDB" id="C3YMM3"/>
<keyword evidence="3" id="KW-1185">Reference proteome</keyword>
<feature type="domain" description="Methyltransferase" evidence="1">
    <location>
        <begin position="36"/>
        <end position="132"/>
    </location>
</feature>
<reference evidence="4" key="3">
    <citation type="submission" date="2025-04" db="UniProtKB">
        <authorList>
            <consortium name="RefSeq"/>
        </authorList>
    </citation>
    <scope>IDENTIFICATION</scope>
    <source>
        <strain evidence="4">S238N-H82</strain>
        <tissue evidence="4">Testes</tissue>
    </source>
</reference>
<dbReference type="GeneID" id="118404249"/>
<dbReference type="CDD" id="cd02440">
    <property type="entry name" value="AdoMet_MTases"/>
    <property type="match status" value="1"/>
</dbReference>